<dbReference type="Gene3D" id="1.10.3720.10">
    <property type="entry name" value="MetI-like"/>
    <property type="match status" value="1"/>
</dbReference>
<evidence type="ECO:0000313" key="15">
    <source>
        <dbReference type="EMBL" id="GAA3668952.1"/>
    </source>
</evidence>
<feature type="transmembrane region" description="Helical" evidence="11">
    <location>
        <begin position="46"/>
        <end position="68"/>
    </location>
</feature>
<keyword evidence="6 11" id="KW-0812">Transmembrane</keyword>
<feature type="transmembrane region" description="Helical" evidence="11">
    <location>
        <begin position="111"/>
        <end position="135"/>
    </location>
</feature>
<dbReference type="InterPro" id="IPR035906">
    <property type="entry name" value="MetI-like_sf"/>
</dbReference>
<feature type="domain" description="ABC transporter" evidence="13">
    <location>
        <begin position="336"/>
        <end position="584"/>
    </location>
</feature>
<proteinExistence type="inferred from homology"/>
<dbReference type="InterPro" id="IPR000515">
    <property type="entry name" value="MetI-like"/>
</dbReference>
<accession>A0ABP7BWQ1</accession>
<feature type="transmembrane region" description="Helical" evidence="11">
    <location>
        <begin position="233"/>
        <end position="254"/>
    </location>
</feature>
<dbReference type="CDD" id="cd06261">
    <property type="entry name" value="TM_PBP2"/>
    <property type="match status" value="1"/>
</dbReference>
<gene>
    <name evidence="15" type="ORF">GCM10023081_04280</name>
</gene>
<dbReference type="RefSeq" id="WP_345148112.1">
    <property type="nucleotide sequence ID" value="NZ_BAABEO010000006.1"/>
</dbReference>
<comment type="similarity">
    <text evidence="3">Belongs to the ABC transporter superfamily.</text>
</comment>
<dbReference type="SUPFAM" id="SSF52540">
    <property type="entry name" value="P-loop containing nucleoside triphosphate hydrolases"/>
    <property type="match status" value="1"/>
</dbReference>
<dbReference type="Pfam" id="PF00528">
    <property type="entry name" value="BPD_transp_1"/>
    <property type="match status" value="1"/>
</dbReference>
<name>A0ABP7BWQ1_9MICC</name>
<dbReference type="Pfam" id="PF08352">
    <property type="entry name" value="oligo_HPY"/>
    <property type="match status" value="1"/>
</dbReference>
<dbReference type="SUPFAM" id="SSF161098">
    <property type="entry name" value="MetI-like"/>
    <property type="match status" value="1"/>
</dbReference>
<keyword evidence="9 11" id="KW-1133">Transmembrane helix</keyword>
<evidence type="ECO:0000259" key="13">
    <source>
        <dbReference type="PROSITE" id="PS50893"/>
    </source>
</evidence>
<dbReference type="SMART" id="SM00382">
    <property type="entry name" value="AAA"/>
    <property type="match status" value="1"/>
</dbReference>
<dbReference type="PROSITE" id="PS00211">
    <property type="entry name" value="ABC_TRANSPORTER_1"/>
    <property type="match status" value="1"/>
</dbReference>
<dbReference type="Pfam" id="PF12911">
    <property type="entry name" value="OppC_N"/>
    <property type="match status" value="1"/>
</dbReference>
<evidence type="ECO:0000256" key="3">
    <source>
        <dbReference type="ARBA" id="ARBA00005417"/>
    </source>
</evidence>
<comment type="similarity">
    <text evidence="11">Belongs to the binding-protein-dependent transport system permease family.</text>
</comment>
<feature type="domain" description="ABC transmembrane type-1" evidence="14">
    <location>
        <begin position="107"/>
        <end position="296"/>
    </location>
</feature>
<keyword evidence="7" id="KW-0547">Nucleotide-binding</keyword>
<dbReference type="InterPro" id="IPR003593">
    <property type="entry name" value="AAA+_ATPase"/>
</dbReference>
<keyword evidence="10 11" id="KW-0472">Membrane</keyword>
<evidence type="ECO:0000256" key="2">
    <source>
        <dbReference type="ARBA" id="ARBA00004202"/>
    </source>
</evidence>
<dbReference type="Pfam" id="PF00005">
    <property type="entry name" value="ABC_tran"/>
    <property type="match status" value="1"/>
</dbReference>
<dbReference type="InterPro" id="IPR017871">
    <property type="entry name" value="ABC_transporter-like_CS"/>
</dbReference>
<organism evidence="15 16">
    <name type="scientific">Arthrobacter ginkgonis</name>
    <dbReference type="NCBI Taxonomy" id="1630594"/>
    <lineage>
        <taxon>Bacteria</taxon>
        <taxon>Bacillati</taxon>
        <taxon>Actinomycetota</taxon>
        <taxon>Actinomycetes</taxon>
        <taxon>Micrococcales</taxon>
        <taxon>Micrococcaceae</taxon>
        <taxon>Arthrobacter</taxon>
    </lineage>
</organism>
<dbReference type="InterPro" id="IPR025966">
    <property type="entry name" value="OppC_N"/>
</dbReference>
<sequence length="656" mass="68956">MSETTTRRPDPTNSTAAEPAAAVVDLPAAPPSTLRRVTRDFLRKPLGVAAALFVLLMLAASVLAPWIAPADPLLQNLMSVKQGPSAEHLLGTDSLGRDVLSRLLYGGAESIFGVLQALTAALVVGVPLGVATGYLGGRFDKILMRAIDIKMAIPGIIVTLSVLAIFNNSMAAAMVTFGLLASGNIIRVIRSTVLGVREELYVDAARVIGLGSAAIIFRHILPRTIGVVIVQTAMLASIALGVQTGLAFLGFGPPPPAPTWGGMVSEASGLLRQHPWMMVPTAGLITVATLALGLLGDAMRDVNSERLGRPQGSGRRRTVPAAAPAGAPDPAALLSVRGLSVAFDDGEKETVVVQGASFDIHPGETVGLVGESGSGKSVTALALLGLLGDNGRIVAGSVHYRGTDISAHTQAQYRELRGKEMALISQEPMVALDPAFRVGWQIAEVVMTHRGCTRKEARAHVLDLLAAVKLPDPAKVARLYPHQISGGMAQRIVIAMALAGEPKLLIADEPTTALDVTVQAEILDLLHGLQQERELAVLFVTHDWAVVADICSRAVVMYAGEIVEKATVRQMFDRPLHPYTRGLLDSSPHLARKGEPLPTIGGIVPPPSQWPAGCHFSTRCPLATAACRAGGVAEVGLAEGRTSRCLRIDELTEAHA</sequence>
<dbReference type="NCBIfam" id="TIGR01727">
    <property type="entry name" value="oligo_HPY"/>
    <property type="match status" value="1"/>
</dbReference>
<keyword evidence="5" id="KW-1003">Cell membrane</keyword>
<dbReference type="Gene3D" id="3.40.50.300">
    <property type="entry name" value="P-loop containing nucleotide triphosphate hydrolases"/>
    <property type="match status" value="1"/>
</dbReference>
<reference evidence="16" key="1">
    <citation type="journal article" date="2019" name="Int. J. Syst. Evol. Microbiol.">
        <title>The Global Catalogue of Microorganisms (GCM) 10K type strain sequencing project: providing services to taxonomists for standard genome sequencing and annotation.</title>
        <authorList>
            <consortium name="The Broad Institute Genomics Platform"/>
            <consortium name="The Broad Institute Genome Sequencing Center for Infectious Disease"/>
            <person name="Wu L."/>
            <person name="Ma J."/>
        </authorList>
    </citation>
    <scope>NUCLEOTIDE SEQUENCE [LARGE SCALE GENOMIC DNA]</scope>
    <source>
        <strain evidence="16">JCM 30742</strain>
    </source>
</reference>
<dbReference type="InterPro" id="IPR050388">
    <property type="entry name" value="ABC_Ni/Peptide_Import"/>
</dbReference>
<evidence type="ECO:0000256" key="8">
    <source>
        <dbReference type="ARBA" id="ARBA00022840"/>
    </source>
</evidence>
<dbReference type="CDD" id="cd03257">
    <property type="entry name" value="ABC_NikE_OppD_transporters"/>
    <property type="match status" value="1"/>
</dbReference>
<evidence type="ECO:0000256" key="10">
    <source>
        <dbReference type="ARBA" id="ARBA00023136"/>
    </source>
</evidence>
<feature type="transmembrane region" description="Helical" evidence="11">
    <location>
        <begin position="274"/>
        <end position="296"/>
    </location>
</feature>
<dbReference type="Proteomes" id="UP001500752">
    <property type="component" value="Unassembled WGS sequence"/>
</dbReference>
<dbReference type="PANTHER" id="PTHR43297">
    <property type="entry name" value="OLIGOPEPTIDE TRANSPORT ATP-BINDING PROTEIN APPD"/>
    <property type="match status" value="1"/>
</dbReference>
<dbReference type="PROSITE" id="PS50928">
    <property type="entry name" value="ABC_TM1"/>
    <property type="match status" value="1"/>
</dbReference>
<dbReference type="InterPro" id="IPR003439">
    <property type="entry name" value="ABC_transporter-like_ATP-bd"/>
</dbReference>
<evidence type="ECO:0000256" key="5">
    <source>
        <dbReference type="ARBA" id="ARBA00022475"/>
    </source>
</evidence>
<feature type="region of interest" description="Disordered" evidence="12">
    <location>
        <begin position="305"/>
        <end position="326"/>
    </location>
</feature>
<dbReference type="InterPro" id="IPR027417">
    <property type="entry name" value="P-loop_NTPase"/>
</dbReference>
<keyword evidence="8" id="KW-0067">ATP-binding</keyword>
<evidence type="ECO:0000256" key="11">
    <source>
        <dbReference type="RuleBase" id="RU363032"/>
    </source>
</evidence>
<keyword evidence="16" id="KW-1185">Reference proteome</keyword>
<evidence type="ECO:0000256" key="12">
    <source>
        <dbReference type="SAM" id="MobiDB-lite"/>
    </source>
</evidence>
<evidence type="ECO:0000256" key="9">
    <source>
        <dbReference type="ARBA" id="ARBA00022989"/>
    </source>
</evidence>
<dbReference type="PANTHER" id="PTHR43297:SF2">
    <property type="entry name" value="DIPEPTIDE TRANSPORT ATP-BINDING PROTEIN DPPD"/>
    <property type="match status" value="1"/>
</dbReference>
<evidence type="ECO:0000256" key="7">
    <source>
        <dbReference type="ARBA" id="ARBA00022741"/>
    </source>
</evidence>
<dbReference type="InterPro" id="IPR013563">
    <property type="entry name" value="Oligopep_ABC_C"/>
</dbReference>
<evidence type="ECO:0000313" key="16">
    <source>
        <dbReference type="Proteomes" id="UP001500752"/>
    </source>
</evidence>
<evidence type="ECO:0000256" key="6">
    <source>
        <dbReference type="ARBA" id="ARBA00022692"/>
    </source>
</evidence>
<dbReference type="PROSITE" id="PS50893">
    <property type="entry name" value="ABC_TRANSPORTER_2"/>
    <property type="match status" value="1"/>
</dbReference>
<evidence type="ECO:0000259" key="14">
    <source>
        <dbReference type="PROSITE" id="PS50928"/>
    </source>
</evidence>
<evidence type="ECO:0000256" key="4">
    <source>
        <dbReference type="ARBA" id="ARBA00022448"/>
    </source>
</evidence>
<dbReference type="EMBL" id="BAABEO010000006">
    <property type="protein sequence ID" value="GAA3668952.1"/>
    <property type="molecule type" value="Genomic_DNA"/>
</dbReference>
<comment type="caution">
    <text evidence="15">The sequence shown here is derived from an EMBL/GenBank/DDBJ whole genome shotgun (WGS) entry which is preliminary data.</text>
</comment>
<protein>
    <submittedName>
        <fullName evidence="15">Dipeptide/oligopeptide/nickel ABC transporter permease/ATP-binding protein</fullName>
    </submittedName>
</protein>
<evidence type="ECO:0000256" key="1">
    <source>
        <dbReference type="ARBA" id="ARBA00004141"/>
    </source>
</evidence>
<comment type="subcellular location">
    <subcellularLocation>
        <location evidence="11">Cell membrane</location>
        <topology evidence="11">Multi-pass membrane protein</topology>
    </subcellularLocation>
    <subcellularLocation>
        <location evidence="2">Cell membrane</location>
        <topology evidence="2">Peripheral membrane protein</topology>
    </subcellularLocation>
    <subcellularLocation>
        <location evidence="1">Membrane</location>
        <topology evidence="1">Multi-pass membrane protein</topology>
    </subcellularLocation>
</comment>
<keyword evidence="4 11" id="KW-0813">Transport</keyword>